<dbReference type="AlphaFoldDB" id="A0A923NNX6"/>
<organism evidence="2 3">
    <name type="scientific">Zhenpiania hominis</name>
    <dbReference type="NCBI Taxonomy" id="2763644"/>
    <lineage>
        <taxon>Bacteria</taxon>
        <taxon>Bacillati</taxon>
        <taxon>Bacillota</taxon>
        <taxon>Clostridia</taxon>
        <taxon>Peptostreptococcales</taxon>
        <taxon>Anaerovoracaceae</taxon>
        <taxon>Zhenpiania</taxon>
    </lineage>
</organism>
<evidence type="ECO:0000313" key="3">
    <source>
        <dbReference type="Proteomes" id="UP000602647"/>
    </source>
</evidence>
<dbReference type="Proteomes" id="UP000602647">
    <property type="component" value="Unassembled WGS sequence"/>
</dbReference>
<keyword evidence="3" id="KW-1185">Reference proteome</keyword>
<dbReference type="EMBL" id="JACRYT010000066">
    <property type="protein sequence ID" value="MBC6681456.1"/>
    <property type="molecule type" value="Genomic_DNA"/>
</dbReference>
<gene>
    <name evidence="1" type="ORF">H9L42_16735</name>
    <name evidence="2" type="ORF">H9L42_16750</name>
</gene>
<evidence type="ECO:0000313" key="1">
    <source>
        <dbReference type="EMBL" id="MBC6681453.1"/>
    </source>
</evidence>
<feature type="non-terminal residue" evidence="2">
    <location>
        <position position="46"/>
    </location>
</feature>
<reference evidence="2" key="1">
    <citation type="submission" date="2020-08" db="EMBL/GenBank/DDBJ databases">
        <title>Genome public.</title>
        <authorList>
            <person name="Liu C."/>
            <person name="Sun Q."/>
        </authorList>
    </citation>
    <scope>NUCLEOTIDE SEQUENCE</scope>
    <source>
        <strain evidence="2">BX12</strain>
    </source>
</reference>
<name>A0A923NNX6_9FIRM</name>
<dbReference type="EMBL" id="JACRYT010000065">
    <property type="protein sequence ID" value="MBC6681453.1"/>
    <property type="molecule type" value="Genomic_DNA"/>
</dbReference>
<sequence length="46" mass="5686">MRDYYLKNSDMPEDLYRHTLWMIKGYDRMKEEYDNAIWDSPEPPDG</sequence>
<proteinExistence type="predicted"/>
<evidence type="ECO:0000313" key="2">
    <source>
        <dbReference type="EMBL" id="MBC6681456.1"/>
    </source>
</evidence>
<comment type="caution">
    <text evidence="2">The sequence shown here is derived from an EMBL/GenBank/DDBJ whole genome shotgun (WGS) entry which is preliminary data.</text>
</comment>
<accession>A0A923NNX6</accession>
<protein>
    <submittedName>
        <fullName evidence="2">Uncharacterized protein</fullName>
    </submittedName>
</protein>